<dbReference type="SUPFAM" id="SSF48403">
    <property type="entry name" value="Ankyrin repeat"/>
    <property type="match status" value="1"/>
</dbReference>
<dbReference type="PANTHER" id="PTHR24203">
    <property type="entry name" value="ANKYRIN REPEAT FAMILY PROTEIN"/>
    <property type="match status" value="1"/>
</dbReference>
<dbReference type="Proteomes" id="UP000198211">
    <property type="component" value="Unassembled WGS sequence"/>
</dbReference>
<dbReference type="InterPro" id="IPR000157">
    <property type="entry name" value="TIR_dom"/>
</dbReference>
<keyword evidence="6" id="KW-1185">Reference proteome</keyword>
<dbReference type="InterPro" id="IPR036770">
    <property type="entry name" value="Ankyrin_rpt-contain_sf"/>
</dbReference>
<dbReference type="Pfam" id="PF12796">
    <property type="entry name" value="Ank_2"/>
    <property type="match status" value="1"/>
</dbReference>
<dbReference type="Pfam" id="PF00023">
    <property type="entry name" value="Ank"/>
    <property type="match status" value="4"/>
</dbReference>
<evidence type="ECO:0000259" key="4">
    <source>
        <dbReference type="Pfam" id="PF13676"/>
    </source>
</evidence>
<comment type="caution">
    <text evidence="5">The sequence shown here is derived from an EMBL/GenBank/DDBJ whole genome shotgun (WGS) entry which is preliminary data.</text>
</comment>
<dbReference type="SMART" id="SM00248">
    <property type="entry name" value="ANK"/>
    <property type="match status" value="7"/>
</dbReference>
<dbReference type="SUPFAM" id="SSF52200">
    <property type="entry name" value="Toll/Interleukin receptor TIR domain"/>
    <property type="match status" value="2"/>
</dbReference>
<feature type="repeat" description="ANK" evidence="3">
    <location>
        <begin position="282"/>
        <end position="316"/>
    </location>
</feature>
<dbReference type="Pfam" id="PF13676">
    <property type="entry name" value="TIR_2"/>
    <property type="match status" value="1"/>
</dbReference>
<evidence type="ECO:0000256" key="1">
    <source>
        <dbReference type="ARBA" id="ARBA00022737"/>
    </source>
</evidence>
<feature type="repeat" description="ANK" evidence="3">
    <location>
        <begin position="178"/>
        <end position="210"/>
    </location>
</feature>
<dbReference type="GO" id="GO:0007165">
    <property type="term" value="P:signal transduction"/>
    <property type="evidence" value="ECO:0007669"/>
    <property type="project" value="InterPro"/>
</dbReference>
<proteinExistence type="predicted"/>
<dbReference type="InterPro" id="IPR002110">
    <property type="entry name" value="Ankyrin_rpt"/>
</dbReference>
<keyword evidence="1" id="KW-0677">Repeat</keyword>
<feature type="repeat" description="ANK" evidence="3">
    <location>
        <begin position="249"/>
        <end position="281"/>
    </location>
</feature>
<organism evidence="5 6">
    <name type="scientific">Phytophthora megakarya</name>
    <dbReference type="NCBI Taxonomy" id="4795"/>
    <lineage>
        <taxon>Eukaryota</taxon>
        <taxon>Sar</taxon>
        <taxon>Stramenopiles</taxon>
        <taxon>Oomycota</taxon>
        <taxon>Peronosporomycetes</taxon>
        <taxon>Peronosporales</taxon>
        <taxon>Peronosporaceae</taxon>
        <taxon>Phytophthora</taxon>
    </lineage>
</organism>
<accession>A0A225WR39</accession>
<feature type="repeat" description="ANK" evidence="3">
    <location>
        <begin position="319"/>
        <end position="352"/>
    </location>
</feature>
<dbReference type="PANTHER" id="PTHR24203:SF86">
    <property type="entry name" value="PROTEASOME 26S SUBUNIT, NON-ATPASE 10"/>
    <property type="match status" value="1"/>
</dbReference>
<keyword evidence="5" id="KW-0675">Receptor</keyword>
<gene>
    <name evidence="5" type="ORF">PHMEG_0005568</name>
</gene>
<feature type="repeat" description="ANK" evidence="3">
    <location>
        <begin position="216"/>
        <end position="248"/>
    </location>
</feature>
<sequence length="765" mass="83565">MLLNRMYTTPALVCWMFSHRTHNPLHVACRAGDVRVVSVLLEAGLNPNFLDKISGATFNVELLYELCQLRVKKVTHILGAPLHVAALHGHTQVIDLLVKFGANLDSIARSSFFSRSMRVTPIFLADSADVVECLIRHRANTLLVPGCGNAASTTVLQRAQLSGRRELATVLEEWGADVALTPLHEAAAAGNLAAVQHLLSWGISPDVLGEFQRGVHSRTPLHWAAVMGRKRVISELVKHGADVNAKDSHGRTPLHWAARHNYAGAVEELLAVGADYLQLDHDGMTPLSFAVDGGLLRGDCVELFVRFGADVNAVIPNEIDETPLHIALRLGYKDTALALLVEGQADLYALNGEGRRAVECCASAELQYAVKVAGGCVDVVLSFDPVFRTFADRVRAGIEQNFMTVYMRSEDEDAIGREGGGASEESLEVMKNASAIVCMLSDGYAQSVLCMDELAFAKQHEVPVVPLSCESVKMSEELQVFVFTRQIVPFGQAVTSHHFKAADTSEEGSTISNLSTIDHIEFEIDEDKFQASLRSLIDGLRDEVEIHRLGATLRHRRMDDIVNAIIVRGSGRKNTFGGGPTFSIFVSHGDCHRDFVTRLCTELRRYQLPFVVDSMTNVSSTKERILAAKDAILQSSVFLVVLSERSVKTELVSDQLAFAEDKGKTIVPIYFSKRPRGVDSALGKLFEREGRAYIFSSDLSYGRGFGELLHDLRSGDNDENKPGGAGVSLLSSPVAQAAARRLLQNSRIFNGSSRKKKALPRASVG</sequence>
<dbReference type="EMBL" id="NBNE01000364">
    <property type="protein sequence ID" value="OWZ20065.1"/>
    <property type="molecule type" value="Genomic_DNA"/>
</dbReference>
<evidence type="ECO:0000313" key="6">
    <source>
        <dbReference type="Proteomes" id="UP000198211"/>
    </source>
</evidence>
<evidence type="ECO:0000256" key="3">
    <source>
        <dbReference type="PROSITE-ProRule" id="PRU00023"/>
    </source>
</evidence>
<dbReference type="PROSITE" id="PS50088">
    <property type="entry name" value="ANK_REPEAT"/>
    <property type="match status" value="7"/>
</dbReference>
<dbReference type="Gene3D" id="3.40.50.10140">
    <property type="entry name" value="Toll/interleukin-1 receptor homology (TIR) domain"/>
    <property type="match status" value="2"/>
</dbReference>
<evidence type="ECO:0000313" key="5">
    <source>
        <dbReference type="EMBL" id="OWZ20065.1"/>
    </source>
</evidence>
<dbReference type="InterPro" id="IPR035897">
    <property type="entry name" value="Toll_tir_struct_dom_sf"/>
</dbReference>
<dbReference type="PROSITE" id="PS50297">
    <property type="entry name" value="ANK_REP_REGION"/>
    <property type="match status" value="6"/>
</dbReference>
<keyword evidence="2 3" id="KW-0040">ANK repeat</keyword>
<feature type="repeat" description="ANK" evidence="3">
    <location>
        <begin position="81"/>
        <end position="109"/>
    </location>
</feature>
<dbReference type="PRINTS" id="PR01415">
    <property type="entry name" value="ANKYRIN"/>
</dbReference>
<name>A0A225WR39_9STRA</name>
<dbReference type="STRING" id="4795.A0A225WR39"/>
<feature type="domain" description="TIR" evidence="4">
    <location>
        <begin position="584"/>
        <end position="675"/>
    </location>
</feature>
<reference evidence="6" key="1">
    <citation type="submission" date="2017-03" db="EMBL/GenBank/DDBJ databases">
        <title>Phytopthora megakarya and P. palmivora, two closely related causual agents of cacao black pod achieved similar genome size and gene model numbers by different mechanisms.</title>
        <authorList>
            <person name="Ali S."/>
            <person name="Shao J."/>
            <person name="Larry D.J."/>
            <person name="Kronmiller B."/>
            <person name="Shen D."/>
            <person name="Strem M.D."/>
            <person name="Melnick R.L."/>
            <person name="Guiltinan M.J."/>
            <person name="Tyler B.M."/>
            <person name="Meinhardt L.W."/>
            <person name="Bailey B.A."/>
        </authorList>
    </citation>
    <scope>NUCLEOTIDE SEQUENCE [LARGE SCALE GENOMIC DNA]</scope>
    <source>
        <strain evidence="6">zdho120</strain>
    </source>
</reference>
<feature type="repeat" description="ANK" evidence="3">
    <location>
        <begin position="20"/>
        <end position="52"/>
    </location>
</feature>
<dbReference type="OrthoDB" id="102463at2759"/>
<protein>
    <submittedName>
        <fullName evidence="5">Transient receptor potential Ca2 channel</fullName>
    </submittedName>
</protein>
<dbReference type="AlphaFoldDB" id="A0A225WR39"/>
<dbReference type="Gene3D" id="1.25.40.20">
    <property type="entry name" value="Ankyrin repeat-containing domain"/>
    <property type="match status" value="3"/>
</dbReference>
<evidence type="ECO:0000256" key="2">
    <source>
        <dbReference type="ARBA" id="ARBA00023043"/>
    </source>
</evidence>